<dbReference type="Gene3D" id="1.10.10.10">
    <property type="entry name" value="Winged helix-like DNA-binding domain superfamily/Winged helix DNA-binding domain"/>
    <property type="match status" value="1"/>
</dbReference>
<gene>
    <name evidence="6" type="ORF">QEZ52_03730</name>
</gene>
<dbReference type="Pfam" id="PF03466">
    <property type="entry name" value="LysR_substrate"/>
    <property type="match status" value="1"/>
</dbReference>
<dbReference type="PANTHER" id="PTHR30346:SF0">
    <property type="entry name" value="HCA OPERON TRANSCRIPTIONAL ACTIVATOR HCAR"/>
    <property type="match status" value="1"/>
</dbReference>
<reference evidence="6 7" key="1">
    <citation type="submission" date="2023-04" db="EMBL/GenBank/DDBJ databases">
        <title>Complete genome sequence of Alisedimentitalea scapharcae.</title>
        <authorList>
            <person name="Rong J.-C."/>
            <person name="Yi M.-L."/>
            <person name="Zhao Q."/>
        </authorList>
    </citation>
    <scope>NUCLEOTIDE SEQUENCE [LARGE SCALE GENOMIC DNA]</scope>
    <source>
        <strain evidence="6 7">KCTC 42119</strain>
    </source>
</reference>
<name>A0ABZ2XUW3_9RHOB</name>
<evidence type="ECO:0000256" key="3">
    <source>
        <dbReference type="ARBA" id="ARBA00023125"/>
    </source>
</evidence>
<dbReference type="Proteomes" id="UP001623232">
    <property type="component" value="Chromosome"/>
</dbReference>
<dbReference type="SUPFAM" id="SSF53850">
    <property type="entry name" value="Periplasmic binding protein-like II"/>
    <property type="match status" value="1"/>
</dbReference>
<dbReference type="Gene3D" id="3.40.190.10">
    <property type="entry name" value="Periplasmic binding protein-like II"/>
    <property type="match status" value="2"/>
</dbReference>
<keyword evidence="7" id="KW-1185">Reference proteome</keyword>
<accession>A0ABZ2XUW3</accession>
<dbReference type="InterPro" id="IPR000847">
    <property type="entry name" value="LysR_HTH_N"/>
</dbReference>
<evidence type="ECO:0000256" key="2">
    <source>
        <dbReference type="ARBA" id="ARBA00023015"/>
    </source>
</evidence>
<dbReference type="EMBL" id="CP123584">
    <property type="protein sequence ID" value="WZK89673.1"/>
    <property type="molecule type" value="Genomic_DNA"/>
</dbReference>
<protein>
    <submittedName>
        <fullName evidence="6">LysR family transcriptional regulator</fullName>
    </submittedName>
</protein>
<keyword evidence="4" id="KW-0804">Transcription</keyword>
<proteinExistence type="inferred from homology"/>
<dbReference type="Pfam" id="PF00126">
    <property type="entry name" value="HTH_1"/>
    <property type="match status" value="1"/>
</dbReference>
<evidence type="ECO:0000313" key="6">
    <source>
        <dbReference type="EMBL" id="WZK89673.1"/>
    </source>
</evidence>
<keyword evidence="3" id="KW-0238">DNA-binding</keyword>
<dbReference type="PROSITE" id="PS50931">
    <property type="entry name" value="HTH_LYSR"/>
    <property type="match status" value="1"/>
</dbReference>
<dbReference type="InterPro" id="IPR005119">
    <property type="entry name" value="LysR_subst-bd"/>
</dbReference>
<evidence type="ECO:0000259" key="5">
    <source>
        <dbReference type="PROSITE" id="PS50931"/>
    </source>
</evidence>
<evidence type="ECO:0000256" key="4">
    <source>
        <dbReference type="ARBA" id="ARBA00023163"/>
    </source>
</evidence>
<dbReference type="InterPro" id="IPR036390">
    <property type="entry name" value="WH_DNA-bd_sf"/>
</dbReference>
<dbReference type="PRINTS" id="PR00039">
    <property type="entry name" value="HTHLYSR"/>
</dbReference>
<sequence length="307" mass="32853">MLYLTLRHYEYVTAVAHHGSLSAAAQAVHVSQPALSNALTKVEEHLGYPLFLRRRGAALILTPQGRSFAARAQAVLDQAAQLENAATAPPGLQRLAVGCFADLAPFLLAPALQILRLALPDVSISYRADPFDSMITALLKGDIDLAITYDLGLDAGFHRIELDRVAPHALMSPLHPLAAQSSVTLHELSLHPLVLSQEGLSIQHMLGLFKTHDLLPKVAHRASSLELLRSLAANNEGVGISYSQPPGVISYDGKPLVTIPISNPSAQEPIVLVSHIQTRLGETVNTAQTALAAQLSHQHTASQPIQS</sequence>
<organism evidence="6 7">
    <name type="scientific">Aliisedimentitalea scapharcae</name>
    <dbReference type="NCBI Taxonomy" id="1524259"/>
    <lineage>
        <taxon>Bacteria</taxon>
        <taxon>Pseudomonadati</taxon>
        <taxon>Pseudomonadota</taxon>
        <taxon>Alphaproteobacteria</taxon>
        <taxon>Rhodobacterales</taxon>
        <taxon>Roseobacteraceae</taxon>
        <taxon>Aliisedimentitalea</taxon>
    </lineage>
</organism>
<comment type="similarity">
    <text evidence="1">Belongs to the LysR transcriptional regulatory family.</text>
</comment>
<keyword evidence="2" id="KW-0805">Transcription regulation</keyword>
<dbReference type="SUPFAM" id="SSF46785">
    <property type="entry name" value="Winged helix' DNA-binding domain"/>
    <property type="match status" value="1"/>
</dbReference>
<dbReference type="RefSeq" id="WP_406648078.1">
    <property type="nucleotide sequence ID" value="NZ_CP123584.1"/>
</dbReference>
<feature type="domain" description="HTH lysR-type" evidence="5">
    <location>
        <begin position="4"/>
        <end position="62"/>
    </location>
</feature>
<dbReference type="InterPro" id="IPR036388">
    <property type="entry name" value="WH-like_DNA-bd_sf"/>
</dbReference>
<evidence type="ECO:0000313" key="7">
    <source>
        <dbReference type="Proteomes" id="UP001623232"/>
    </source>
</evidence>
<dbReference type="PANTHER" id="PTHR30346">
    <property type="entry name" value="TRANSCRIPTIONAL DUAL REGULATOR HCAR-RELATED"/>
    <property type="match status" value="1"/>
</dbReference>
<evidence type="ECO:0000256" key="1">
    <source>
        <dbReference type="ARBA" id="ARBA00009437"/>
    </source>
</evidence>